<reference evidence="8 9" key="1">
    <citation type="submission" date="2023-06" db="EMBL/GenBank/DDBJ databases">
        <title>Pelomonas sp. PFR6 16S ribosomal RNA gene Genome sequencing and assembly.</title>
        <authorList>
            <person name="Woo H."/>
        </authorList>
    </citation>
    <scope>NUCLEOTIDE SEQUENCE [LARGE SCALE GENOMIC DNA]</scope>
    <source>
        <strain evidence="8 9">PFR6</strain>
    </source>
</reference>
<sequence length="417" mass="43600">MKAAAGEAQHYLRGQRLELLGRLSGGLVHELNNLLGAIGHNAQLAERSSADPQTTLLMASILASVESGGRLTRRLLRLAEPRPPRPRAIDLAAELPMQRELLELALGSRIALRIEVDEQAGSVEVDAGELELALLNLALNAREAMSGAIPAAIAGGAPRCRPGQVRLEARAATAEESIGLPHGHYAAICLSDDGRGLDEALAEQVFAPFFGSKPAGSGRGLSQVRAFCEHAGGRCWLRSAPGRGTAVWLLLPARPAHALATPQDAGAADASLLAGLRLLIVDADADFAAATAALLARYGCRAQCVADAAGALEIFGPGCAPIDVLLCEALLPDLPDGIALARLLRGRCPGLRVIMTSSRTDASRCGVALLHKPIAPQRLLAMLRAAREGAVQAGTLPPWARSTRHQDDGHGACADRR</sequence>
<protein>
    <recommendedName>
        <fullName evidence="2">histidine kinase</fullName>
        <ecNumber evidence="2">2.7.13.3</ecNumber>
    </recommendedName>
</protein>
<comment type="catalytic activity">
    <reaction evidence="1">
        <text>ATP + protein L-histidine = ADP + protein N-phospho-L-histidine.</text>
        <dbReference type="EC" id="2.7.13.3"/>
    </reaction>
</comment>
<dbReference type="SMART" id="SM00387">
    <property type="entry name" value="HATPase_c"/>
    <property type="match status" value="1"/>
</dbReference>
<dbReference type="PROSITE" id="PS50109">
    <property type="entry name" value="HIS_KIN"/>
    <property type="match status" value="1"/>
</dbReference>
<feature type="compositionally biased region" description="Basic and acidic residues" evidence="5">
    <location>
        <begin position="404"/>
        <end position="417"/>
    </location>
</feature>
<name>A0ABT8DVN7_9BURK</name>
<dbReference type="InterPro" id="IPR036890">
    <property type="entry name" value="HATPase_C_sf"/>
</dbReference>
<gene>
    <name evidence="8" type="ORF">QWJ38_18725</name>
</gene>
<dbReference type="SMART" id="SM00388">
    <property type="entry name" value="HisKA"/>
    <property type="match status" value="1"/>
</dbReference>
<dbReference type="PANTHER" id="PTHR43065:SF49">
    <property type="entry name" value="HISTIDINE KINASE"/>
    <property type="match status" value="1"/>
</dbReference>
<dbReference type="PANTHER" id="PTHR43065">
    <property type="entry name" value="SENSOR HISTIDINE KINASE"/>
    <property type="match status" value="1"/>
</dbReference>
<dbReference type="InterPro" id="IPR005467">
    <property type="entry name" value="His_kinase_dom"/>
</dbReference>
<dbReference type="PRINTS" id="PR00344">
    <property type="entry name" value="BCTRLSENSOR"/>
</dbReference>
<dbReference type="SMART" id="SM00448">
    <property type="entry name" value="REC"/>
    <property type="match status" value="1"/>
</dbReference>
<dbReference type="InterPro" id="IPR003594">
    <property type="entry name" value="HATPase_dom"/>
</dbReference>
<evidence type="ECO:0000256" key="5">
    <source>
        <dbReference type="SAM" id="MobiDB-lite"/>
    </source>
</evidence>
<dbReference type="Proteomes" id="UP001228044">
    <property type="component" value="Unassembled WGS sequence"/>
</dbReference>
<feature type="domain" description="Histidine kinase" evidence="6">
    <location>
        <begin position="26"/>
        <end position="255"/>
    </location>
</feature>
<dbReference type="InterPro" id="IPR036097">
    <property type="entry name" value="HisK_dim/P_sf"/>
</dbReference>
<keyword evidence="9" id="KW-1185">Reference proteome</keyword>
<evidence type="ECO:0000259" key="6">
    <source>
        <dbReference type="PROSITE" id="PS50109"/>
    </source>
</evidence>
<keyword evidence="8" id="KW-0547">Nucleotide-binding</keyword>
<evidence type="ECO:0000256" key="4">
    <source>
        <dbReference type="PROSITE-ProRule" id="PRU00169"/>
    </source>
</evidence>
<dbReference type="SUPFAM" id="SSF52172">
    <property type="entry name" value="CheY-like"/>
    <property type="match status" value="1"/>
</dbReference>
<dbReference type="RefSeq" id="WP_290360635.1">
    <property type="nucleotide sequence ID" value="NZ_JAUHHC010000005.1"/>
</dbReference>
<dbReference type="Gene3D" id="3.40.50.2300">
    <property type="match status" value="1"/>
</dbReference>
<dbReference type="Pfam" id="PF02518">
    <property type="entry name" value="HATPase_c"/>
    <property type="match status" value="1"/>
</dbReference>
<keyword evidence="8" id="KW-0067">ATP-binding</keyword>
<accession>A0ABT8DVN7</accession>
<evidence type="ECO:0000256" key="1">
    <source>
        <dbReference type="ARBA" id="ARBA00000085"/>
    </source>
</evidence>
<dbReference type="Gene3D" id="3.30.565.10">
    <property type="entry name" value="Histidine kinase-like ATPase, C-terminal domain"/>
    <property type="match status" value="1"/>
</dbReference>
<dbReference type="InterPro" id="IPR011006">
    <property type="entry name" value="CheY-like_superfamily"/>
</dbReference>
<feature type="region of interest" description="Disordered" evidence="5">
    <location>
        <begin position="397"/>
        <end position="417"/>
    </location>
</feature>
<comment type="caution">
    <text evidence="4">Lacks conserved residue(s) required for the propagation of feature annotation.</text>
</comment>
<organism evidence="8 9">
    <name type="scientific">Roseateles violae</name>
    <dbReference type="NCBI Taxonomy" id="3058042"/>
    <lineage>
        <taxon>Bacteria</taxon>
        <taxon>Pseudomonadati</taxon>
        <taxon>Pseudomonadota</taxon>
        <taxon>Betaproteobacteria</taxon>
        <taxon>Burkholderiales</taxon>
        <taxon>Sphaerotilaceae</taxon>
        <taxon>Roseateles</taxon>
    </lineage>
</organism>
<evidence type="ECO:0000313" key="8">
    <source>
        <dbReference type="EMBL" id="MDN3922330.1"/>
    </source>
</evidence>
<dbReference type="PROSITE" id="PS50110">
    <property type="entry name" value="RESPONSE_REGULATORY"/>
    <property type="match status" value="1"/>
</dbReference>
<dbReference type="Gene3D" id="1.10.287.130">
    <property type="match status" value="1"/>
</dbReference>
<dbReference type="GO" id="GO:0005524">
    <property type="term" value="F:ATP binding"/>
    <property type="evidence" value="ECO:0007669"/>
    <property type="project" value="UniProtKB-KW"/>
</dbReference>
<evidence type="ECO:0000256" key="2">
    <source>
        <dbReference type="ARBA" id="ARBA00012438"/>
    </source>
</evidence>
<comment type="caution">
    <text evidence="8">The sequence shown here is derived from an EMBL/GenBank/DDBJ whole genome shotgun (WGS) entry which is preliminary data.</text>
</comment>
<dbReference type="Pfam" id="PF00072">
    <property type="entry name" value="Response_reg"/>
    <property type="match status" value="1"/>
</dbReference>
<proteinExistence type="predicted"/>
<evidence type="ECO:0000259" key="7">
    <source>
        <dbReference type="PROSITE" id="PS50110"/>
    </source>
</evidence>
<dbReference type="InterPro" id="IPR004358">
    <property type="entry name" value="Sig_transdc_His_kin-like_C"/>
</dbReference>
<dbReference type="SUPFAM" id="SSF47384">
    <property type="entry name" value="Homodimeric domain of signal transducing histidine kinase"/>
    <property type="match status" value="1"/>
</dbReference>
<keyword evidence="3" id="KW-0597">Phosphoprotein</keyword>
<dbReference type="EC" id="2.7.13.3" evidence="2"/>
<dbReference type="SUPFAM" id="SSF55874">
    <property type="entry name" value="ATPase domain of HSP90 chaperone/DNA topoisomerase II/histidine kinase"/>
    <property type="match status" value="1"/>
</dbReference>
<dbReference type="CDD" id="cd00156">
    <property type="entry name" value="REC"/>
    <property type="match status" value="1"/>
</dbReference>
<evidence type="ECO:0000313" key="9">
    <source>
        <dbReference type="Proteomes" id="UP001228044"/>
    </source>
</evidence>
<dbReference type="InterPro" id="IPR001789">
    <property type="entry name" value="Sig_transdc_resp-reg_receiver"/>
</dbReference>
<dbReference type="EMBL" id="JAUHHC010000005">
    <property type="protein sequence ID" value="MDN3922330.1"/>
    <property type="molecule type" value="Genomic_DNA"/>
</dbReference>
<feature type="domain" description="Response regulatory" evidence="7">
    <location>
        <begin position="277"/>
        <end position="387"/>
    </location>
</feature>
<dbReference type="InterPro" id="IPR003661">
    <property type="entry name" value="HisK_dim/P_dom"/>
</dbReference>
<evidence type="ECO:0000256" key="3">
    <source>
        <dbReference type="ARBA" id="ARBA00022553"/>
    </source>
</evidence>